<protein>
    <submittedName>
        <fullName evidence="1">SFRICE_039169</fullName>
    </submittedName>
</protein>
<name>A0A2H1W1G7_SPOFR</name>
<sequence>MARWLDNQLTSNVWRVRFSHGATLCVLHKLLFRIWMSQPEIKPGQSIASHVPISRNMACSRTQQLSGNINVGGRYGTIDQANLSPPAVTKAAADLSGRRDR</sequence>
<dbReference type="AlphaFoldDB" id="A0A2H1W1G7"/>
<dbReference type="EMBL" id="ODYU01005760">
    <property type="protein sequence ID" value="SOQ46945.1"/>
    <property type="molecule type" value="Genomic_DNA"/>
</dbReference>
<evidence type="ECO:0000313" key="1">
    <source>
        <dbReference type="EMBL" id="SOQ46945.1"/>
    </source>
</evidence>
<reference evidence="1" key="1">
    <citation type="submission" date="2016-07" db="EMBL/GenBank/DDBJ databases">
        <authorList>
            <person name="Bretaudeau A."/>
        </authorList>
    </citation>
    <scope>NUCLEOTIDE SEQUENCE</scope>
    <source>
        <strain evidence="1">Rice</strain>
        <tissue evidence="1">Whole body</tissue>
    </source>
</reference>
<accession>A0A2H1W1G7</accession>
<organism evidence="1">
    <name type="scientific">Spodoptera frugiperda</name>
    <name type="common">Fall armyworm</name>
    <dbReference type="NCBI Taxonomy" id="7108"/>
    <lineage>
        <taxon>Eukaryota</taxon>
        <taxon>Metazoa</taxon>
        <taxon>Ecdysozoa</taxon>
        <taxon>Arthropoda</taxon>
        <taxon>Hexapoda</taxon>
        <taxon>Insecta</taxon>
        <taxon>Pterygota</taxon>
        <taxon>Neoptera</taxon>
        <taxon>Endopterygota</taxon>
        <taxon>Lepidoptera</taxon>
        <taxon>Glossata</taxon>
        <taxon>Ditrysia</taxon>
        <taxon>Noctuoidea</taxon>
        <taxon>Noctuidae</taxon>
        <taxon>Amphipyrinae</taxon>
        <taxon>Spodoptera</taxon>
    </lineage>
</organism>
<proteinExistence type="predicted"/>
<gene>
    <name evidence="1" type="ORF">SFRICE_039169</name>
</gene>